<gene>
    <name evidence="2" type="ORF">ACFOZ8_22595</name>
</gene>
<comment type="caution">
    <text evidence="2">The sequence shown here is derived from an EMBL/GenBank/DDBJ whole genome shotgun (WGS) entry which is preliminary data.</text>
</comment>
<reference evidence="3" key="1">
    <citation type="journal article" date="2019" name="Int. J. Syst. Evol. Microbiol.">
        <title>The Global Catalogue of Microorganisms (GCM) 10K type strain sequencing project: providing services to taxonomists for standard genome sequencing and annotation.</title>
        <authorList>
            <consortium name="The Broad Institute Genomics Platform"/>
            <consortium name="The Broad Institute Genome Sequencing Center for Infectious Disease"/>
            <person name="Wu L."/>
            <person name="Ma J."/>
        </authorList>
    </citation>
    <scope>NUCLEOTIDE SEQUENCE [LARGE SCALE GENOMIC DNA]</scope>
    <source>
        <strain evidence="3">IBRC-M 10987</strain>
    </source>
</reference>
<evidence type="ECO:0000313" key="3">
    <source>
        <dbReference type="Proteomes" id="UP001595715"/>
    </source>
</evidence>
<protein>
    <submittedName>
        <fullName evidence="2">Nuclear transport factor 2 family protein</fullName>
    </submittedName>
</protein>
<dbReference type="Gene3D" id="3.10.450.50">
    <property type="match status" value="1"/>
</dbReference>
<dbReference type="Pfam" id="PF12680">
    <property type="entry name" value="SnoaL_2"/>
    <property type="match status" value="1"/>
</dbReference>
<dbReference type="EMBL" id="JBHSAM010000033">
    <property type="protein sequence ID" value="MFC4102410.1"/>
    <property type="molecule type" value="Genomic_DNA"/>
</dbReference>
<dbReference type="Proteomes" id="UP001595715">
    <property type="component" value="Unassembled WGS sequence"/>
</dbReference>
<accession>A0ABV8K8N4</accession>
<evidence type="ECO:0000259" key="1">
    <source>
        <dbReference type="Pfam" id="PF12680"/>
    </source>
</evidence>
<dbReference type="RefSeq" id="WP_377721028.1">
    <property type="nucleotide sequence ID" value="NZ_JBHSAM010000033.1"/>
</dbReference>
<dbReference type="InterPro" id="IPR037401">
    <property type="entry name" value="SnoaL-like"/>
</dbReference>
<proteinExistence type="predicted"/>
<name>A0ABV8K8N4_9BACL</name>
<evidence type="ECO:0000313" key="2">
    <source>
        <dbReference type="EMBL" id="MFC4102410.1"/>
    </source>
</evidence>
<feature type="domain" description="SnoaL-like" evidence="1">
    <location>
        <begin position="21"/>
        <end position="127"/>
    </location>
</feature>
<sequence length="146" mass="17184">MMHEAALMQERIRERAQATFRNHLSHIAGGNMKAWVELWEEEGIFEFPYGPAGSQPKKIGKLELYDYMKEFPNRFDVSFTELIFHPMADPELVVAEFKAVGKHRETGNPHNQTYVSVVEMRDGRIRHYRDFWFNFSSPLVQPATWH</sequence>
<dbReference type="InterPro" id="IPR032710">
    <property type="entry name" value="NTF2-like_dom_sf"/>
</dbReference>
<dbReference type="SUPFAM" id="SSF54427">
    <property type="entry name" value="NTF2-like"/>
    <property type="match status" value="1"/>
</dbReference>
<organism evidence="2 3">
    <name type="scientific">Paenibacillus xanthanilyticus</name>
    <dbReference type="NCBI Taxonomy" id="1783531"/>
    <lineage>
        <taxon>Bacteria</taxon>
        <taxon>Bacillati</taxon>
        <taxon>Bacillota</taxon>
        <taxon>Bacilli</taxon>
        <taxon>Bacillales</taxon>
        <taxon>Paenibacillaceae</taxon>
        <taxon>Paenibacillus</taxon>
    </lineage>
</organism>
<keyword evidence="3" id="KW-1185">Reference proteome</keyword>